<keyword evidence="1" id="KW-0732">Signal</keyword>
<evidence type="ECO:0000256" key="1">
    <source>
        <dbReference type="SAM" id="SignalP"/>
    </source>
</evidence>
<sequence>MGPEVKIPFKVGSNVIGKLLQLMLFGLVHSDVRGQLSTQECSELGFGSQLMCGSCDLLPQFNLTSLQDDCLQCCQTEAEEDGTKKFPFARLEVCG</sequence>
<name>A0ABP0G4E4_CLALP</name>
<evidence type="ECO:0000313" key="3">
    <source>
        <dbReference type="Proteomes" id="UP001642483"/>
    </source>
</evidence>
<reference evidence="2 3" key="1">
    <citation type="submission" date="2024-02" db="EMBL/GenBank/DDBJ databases">
        <authorList>
            <person name="Daric V."/>
            <person name="Darras S."/>
        </authorList>
    </citation>
    <scope>NUCLEOTIDE SEQUENCE [LARGE SCALE GENOMIC DNA]</scope>
</reference>
<evidence type="ECO:0008006" key="4">
    <source>
        <dbReference type="Google" id="ProtNLM"/>
    </source>
</evidence>
<dbReference type="InterPro" id="IPR039992">
    <property type="entry name" value="Sep15_SelM"/>
</dbReference>
<dbReference type="PANTHER" id="PTHR13077:SF6">
    <property type="entry name" value="SELENOPROTEIN F"/>
    <property type="match status" value="1"/>
</dbReference>
<protein>
    <recommendedName>
        <fullName evidence="4">15 kDa selenoprotein</fullName>
    </recommendedName>
</protein>
<evidence type="ECO:0000313" key="2">
    <source>
        <dbReference type="EMBL" id="CAK8686022.1"/>
    </source>
</evidence>
<dbReference type="PANTHER" id="PTHR13077">
    <property type="entry name" value="SELENOPROTEIN F"/>
    <property type="match status" value="1"/>
</dbReference>
<feature type="signal peptide" evidence="1">
    <location>
        <begin position="1"/>
        <end position="30"/>
    </location>
</feature>
<organism evidence="2 3">
    <name type="scientific">Clavelina lepadiformis</name>
    <name type="common">Light-bulb sea squirt</name>
    <name type="synonym">Ascidia lepadiformis</name>
    <dbReference type="NCBI Taxonomy" id="159417"/>
    <lineage>
        <taxon>Eukaryota</taxon>
        <taxon>Metazoa</taxon>
        <taxon>Chordata</taxon>
        <taxon>Tunicata</taxon>
        <taxon>Ascidiacea</taxon>
        <taxon>Aplousobranchia</taxon>
        <taxon>Clavelinidae</taxon>
        <taxon>Clavelina</taxon>
    </lineage>
</organism>
<proteinExistence type="predicted"/>
<comment type="caution">
    <text evidence="2">The sequence shown here is derived from an EMBL/GenBank/DDBJ whole genome shotgun (WGS) entry which is preliminary data.</text>
</comment>
<gene>
    <name evidence="2" type="ORF">CVLEPA_LOCUS17936</name>
</gene>
<dbReference type="Proteomes" id="UP001642483">
    <property type="component" value="Unassembled WGS sequence"/>
</dbReference>
<feature type="chain" id="PRO_5047356643" description="15 kDa selenoprotein" evidence="1">
    <location>
        <begin position="31"/>
        <end position="95"/>
    </location>
</feature>
<dbReference type="EMBL" id="CAWYQH010000101">
    <property type="protein sequence ID" value="CAK8686022.1"/>
    <property type="molecule type" value="Genomic_DNA"/>
</dbReference>
<keyword evidence="3" id="KW-1185">Reference proteome</keyword>
<accession>A0ABP0G4E4</accession>